<dbReference type="AlphaFoldDB" id="A0A813ZTJ6"/>
<dbReference type="GO" id="GO:0003677">
    <property type="term" value="F:DNA binding"/>
    <property type="evidence" value="ECO:0007669"/>
    <property type="project" value="InterPro"/>
</dbReference>
<evidence type="ECO:0000313" key="1">
    <source>
        <dbReference type="EMBL" id="CAF0894735.1"/>
    </source>
</evidence>
<name>A0A813ZTJ6_9BILA</name>
<organism evidence="2 5">
    <name type="scientific">Didymodactylos carnosus</name>
    <dbReference type="NCBI Taxonomy" id="1234261"/>
    <lineage>
        <taxon>Eukaryota</taxon>
        <taxon>Metazoa</taxon>
        <taxon>Spiralia</taxon>
        <taxon>Gnathifera</taxon>
        <taxon>Rotifera</taxon>
        <taxon>Eurotatoria</taxon>
        <taxon>Bdelloidea</taxon>
        <taxon>Philodinida</taxon>
        <taxon>Philodinidae</taxon>
        <taxon>Didymodactylos</taxon>
    </lineage>
</organism>
<dbReference type="Proteomes" id="UP000663829">
    <property type="component" value="Unassembled WGS sequence"/>
</dbReference>
<evidence type="ECO:0000313" key="5">
    <source>
        <dbReference type="Proteomes" id="UP000663829"/>
    </source>
</evidence>
<dbReference type="InterPro" id="IPR016024">
    <property type="entry name" value="ARM-type_fold"/>
</dbReference>
<gene>
    <name evidence="2" type="ORF">GPM918_LOCUS8754</name>
    <name evidence="1" type="ORF">OVA965_LOCUS9310</name>
    <name evidence="4" type="ORF">SRO942_LOCUS8756</name>
    <name evidence="3" type="ORF">TMI583_LOCUS9306</name>
</gene>
<dbReference type="Proteomes" id="UP000677228">
    <property type="component" value="Unassembled WGS sequence"/>
</dbReference>
<dbReference type="PANTHER" id="PTHR36498">
    <property type="entry name" value="TATA-BINDING PROTEIN-ASSOCIATED FACTOR 172"/>
    <property type="match status" value="1"/>
</dbReference>
<evidence type="ECO:0000313" key="3">
    <source>
        <dbReference type="EMBL" id="CAF3676432.1"/>
    </source>
</evidence>
<evidence type="ECO:0000313" key="2">
    <source>
        <dbReference type="EMBL" id="CAF0903322.1"/>
    </source>
</evidence>
<dbReference type="Proteomes" id="UP000682733">
    <property type="component" value="Unassembled WGS sequence"/>
</dbReference>
<dbReference type="EMBL" id="CAJNOQ010001561">
    <property type="protein sequence ID" value="CAF0903322.1"/>
    <property type="molecule type" value="Genomic_DNA"/>
</dbReference>
<proteinExistence type="predicted"/>
<dbReference type="GO" id="GO:0017025">
    <property type="term" value="F:TBP-class protein binding"/>
    <property type="evidence" value="ECO:0007669"/>
    <property type="project" value="InterPro"/>
</dbReference>
<dbReference type="EMBL" id="CAJNOK010003272">
    <property type="protein sequence ID" value="CAF0894735.1"/>
    <property type="molecule type" value="Genomic_DNA"/>
</dbReference>
<dbReference type="Proteomes" id="UP000681722">
    <property type="component" value="Unassembled WGS sequence"/>
</dbReference>
<dbReference type="SUPFAM" id="SSF48371">
    <property type="entry name" value="ARM repeat"/>
    <property type="match status" value="1"/>
</dbReference>
<accession>A0A813ZTJ6</accession>
<comment type="caution">
    <text evidence="2">The sequence shown here is derived from an EMBL/GenBank/DDBJ whole genome shotgun (WGS) entry which is preliminary data.</text>
</comment>
<dbReference type="EMBL" id="CAJOBC010001561">
    <property type="protein sequence ID" value="CAF3685495.1"/>
    <property type="molecule type" value="Genomic_DNA"/>
</dbReference>
<protein>
    <submittedName>
        <fullName evidence="2">Uncharacterized protein</fullName>
    </submittedName>
</protein>
<reference evidence="2" key="1">
    <citation type="submission" date="2021-02" db="EMBL/GenBank/DDBJ databases">
        <authorList>
            <person name="Nowell W R."/>
        </authorList>
    </citation>
    <scope>NUCLEOTIDE SEQUENCE</scope>
</reference>
<evidence type="ECO:0000313" key="4">
    <source>
        <dbReference type="EMBL" id="CAF3685495.1"/>
    </source>
</evidence>
<dbReference type="PANTHER" id="PTHR36498:SF1">
    <property type="entry name" value="TATA-BINDING PROTEIN-ASSOCIATED FACTOR 172"/>
    <property type="match status" value="1"/>
</dbReference>
<keyword evidence="5" id="KW-1185">Reference proteome</keyword>
<dbReference type="InterPro" id="IPR044972">
    <property type="entry name" value="Mot1"/>
</dbReference>
<dbReference type="OrthoDB" id="10252227at2759"/>
<sequence>MPLKSYVVHTSWEVRIAAASAVEVISKEILSQSNDIYVNLAVQKTFIQKQLNFGLQERVTGIDPLVQEEDFNLNYSYQNSSVNCLSSAELQEVLFGNCAIYCEQNTEPTCSKRRKSSPSPSISLAEGQTAWPFSEFYDWLLEQSFEPNWENRHGAITALRELLKGNPSSKKEQDDVNEYYLQFADDLCVRLLALIALDRFGDYVSDEVTIDYTVVLINSIYLT</sequence>
<dbReference type="EMBL" id="CAJOBA010003273">
    <property type="protein sequence ID" value="CAF3676432.1"/>
    <property type="molecule type" value="Genomic_DNA"/>
</dbReference>
<dbReference type="GO" id="GO:0016887">
    <property type="term" value="F:ATP hydrolysis activity"/>
    <property type="evidence" value="ECO:0007669"/>
    <property type="project" value="InterPro"/>
</dbReference>